<dbReference type="GO" id="GO:0000472">
    <property type="term" value="P:endonucleolytic cleavage to generate mature 5'-end of SSU-rRNA from (SSU-rRNA, 5.8S rRNA, LSU-rRNA)"/>
    <property type="evidence" value="ECO:0007669"/>
    <property type="project" value="TreeGrafter"/>
</dbReference>
<evidence type="ECO:0000256" key="5">
    <source>
        <dbReference type="PROSITE-ProRule" id="PRU00221"/>
    </source>
</evidence>
<evidence type="ECO:0000259" key="7">
    <source>
        <dbReference type="Pfam" id="PF08625"/>
    </source>
</evidence>
<dbReference type="PRINTS" id="PR00320">
    <property type="entry name" value="GPROTEINBRPT"/>
</dbReference>
<dbReference type="GO" id="GO:0032040">
    <property type="term" value="C:small-subunit processome"/>
    <property type="evidence" value="ECO:0007669"/>
    <property type="project" value="InterPro"/>
</dbReference>
<feature type="repeat" description="WD" evidence="5">
    <location>
        <begin position="217"/>
        <end position="258"/>
    </location>
</feature>
<dbReference type="FunFam" id="2.130.10.10:FF:000230">
    <property type="entry name" value="Transducin beta-like protein 3"/>
    <property type="match status" value="1"/>
</dbReference>
<keyword evidence="2 5" id="KW-0853">WD repeat</keyword>
<dbReference type="RefSeq" id="XP_022093608.1">
    <property type="nucleotide sequence ID" value="XM_022237916.1"/>
</dbReference>
<feature type="region of interest" description="Disordered" evidence="6">
    <location>
        <begin position="866"/>
        <end position="1046"/>
    </location>
</feature>
<evidence type="ECO:0000256" key="6">
    <source>
        <dbReference type="SAM" id="MobiDB-lite"/>
    </source>
</evidence>
<dbReference type="InterPro" id="IPR013934">
    <property type="entry name" value="Utp13_C"/>
</dbReference>
<evidence type="ECO:0000256" key="2">
    <source>
        <dbReference type="ARBA" id="ARBA00022574"/>
    </source>
</evidence>
<feature type="repeat" description="WD" evidence="5">
    <location>
        <begin position="173"/>
        <end position="216"/>
    </location>
</feature>
<keyword evidence="4" id="KW-0539">Nucleus</keyword>
<feature type="repeat" description="WD" evidence="5">
    <location>
        <begin position="131"/>
        <end position="164"/>
    </location>
</feature>
<proteinExistence type="predicted"/>
<gene>
    <name evidence="9" type="primary">LOC110980879</name>
</gene>
<sequence length="1046" mass="116147">MRKWNYNVYLNTQSYHDWIVFNNSLQDVTSLVSFVCMRTSFRLESRISAFYTGGKVQLSGDGNHIFCVQGANINVVDTTSGKVVHSIKAEDCDDVTSFVVTPDDEFLVVAHRNLLLKQWDWREERCVRTWKAIHVGPVVSMTFDATSTLLATGSSDSTIKLWDIVRQYCTHNFKGSQGVVSVLDFHPVSEKLLLFSAADDCKIRVWDLKTSRCEAVLESHYSGVTGFAFTEDGQTMFSSGRDSIVTVWDLGSYTVRKTVPVYEPLESVIVPPSDTDCSKVGITGKDTFFITAGSQGLLKVWDASTAKCVFTQRQQLPHQTHTEGQVKGQEQQLATHINQAMLCSTLGVIAVVTYDHNILMFGLKDFDLEKQFVGYNEEILDLCFMGEKDTHLAVASNSEQIRVFDLSSLSCQILPGHTDIVLALEVFKNGLMLVSSSKDNTVRLWSMDPASGSVHCVAVGKGHTHSVGALTTARLSSSFFVSGSEDCTIKVWKIPSNLPTEKDTAPAPLQVKFTERAHEKDINSVAVSPNDKLLATGSQDRTARLWHLEKETSLGSFRGHRRGIWCVQFSPTDQALATSSADGTIRIWALSDFSCVKTFEGHDASVLKVNFLSRGMQLVSCGSDGLLKLWTIKTNECVKTFDEHTQKVWALAANRGQDLLVSGGADSNIFIWKDITEIEQEEEMEKEEDQILKEQELSNLLHEKKYLKAIGLAITLNQPFRVLTIMKNLLDESDGEKKLEKTMKRMRQDQIESVLGFCKHWNTNSKHCHTAQTVIAVILRHVTPDDLMTFSTMQETLEGLIPYTERHFERMNRLLQQAMFVEYTWQRMRRATGPVEASIGTENSPELAESSPSFIIDTTPAVLGTSVPGVNSLGQRSEGMTGADADHIIDGDEEDSDDRQVTEVANNIDANDDHTAERAGAPNTTKKQKTEREKTPKRNSTRSGGDTDTVNSPKLTPKLLRSQKKTLKTLKMDLMGSDGTTDEGPSDHEEEGGIAVRTRSKDKRTSKTKTPKNSPNTAKRRLGKTSSSVKSTKKAKVTGLSISLTA</sequence>
<feature type="repeat" description="WD" evidence="5">
    <location>
        <begin position="460"/>
        <end position="502"/>
    </location>
</feature>
<dbReference type="PROSITE" id="PS00678">
    <property type="entry name" value="WD_REPEATS_1"/>
    <property type="match status" value="3"/>
</dbReference>
<dbReference type="Proteomes" id="UP000694845">
    <property type="component" value="Unplaced"/>
</dbReference>
<feature type="repeat" description="WD" evidence="5">
    <location>
        <begin position="515"/>
        <end position="556"/>
    </location>
</feature>
<dbReference type="OrthoDB" id="5414888at2759"/>
<name>A0A8B7YK22_ACAPL</name>
<reference evidence="9" key="1">
    <citation type="submission" date="2025-08" db="UniProtKB">
        <authorList>
            <consortium name="RefSeq"/>
        </authorList>
    </citation>
    <scope>IDENTIFICATION</scope>
</reference>
<feature type="repeat" description="WD" evidence="5">
    <location>
        <begin position="641"/>
        <end position="673"/>
    </location>
</feature>
<dbReference type="PROSITE" id="PS50082">
    <property type="entry name" value="WD_REPEATS_2"/>
    <property type="match status" value="9"/>
</dbReference>
<dbReference type="GO" id="GO:0000480">
    <property type="term" value="P:endonucleolytic cleavage in 5'-ETS of tricistronic rRNA transcript (SSU-rRNA, 5.8S rRNA, LSU-rRNA)"/>
    <property type="evidence" value="ECO:0007669"/>
    <property type="project" value="TreeGrafter"/>
</dbReference>
<dbReference type="Gene3D" id="2.130.10.10">
    <property type="entry name" value="YVTN repeat-like/Quinoprotein amine dehydrogenase"/>
    <property type="match status" value="3"/>
</dbReference>
<feature type="repeat" description="WD" evidence="5">
    <location>
        <begin position="557"/>
        <end position="598"/>
    </location>
</feature>
<dbReference type="PROSITE" id="PS50294">
    <property type="entry name" value="WD_REPEATS_REGION"/>
    <property type="match status" value="7"/>
</dbReference>
<dbReference type="SUPFAM" id="SSF50978">
    <property type="entry name" value="WD40 repeat-like"/>
    <property type="match status" value="2"/>
</dbReference>
<dbReference type="GO" id="GO:0030686">
    <property type="term" value="C:90S preribosome"/>
    <property type="evidence" value="ECO:0007669"/>
    <property type="project" value="TreeGrafter"/>
</dbReference>
<dbReference type="PANTHER" id="PTHR19854:SF15">
    <property type="entry name" value="TRANSDUCIN BETA-LIKE PROTEIN 3"/>
    <property type="match status" value="1"/>
</dbReference>
<evidence type="ECO:0000313" key="9">
    <source>
        <dbReference type="RefSeq" id="XP_022093608.1"/>
    </source>
</evidence>
<dbReference type="InterPro" id="IPR001680">
    <property type="entry name" value="WD40_rpt"/>
</dbReference>
<dbReference type="AlphaFoldDB" id="A0A8B7YK22"/>
<dbReference type="KEGG" id="aplc:110980879"/>
<dbReference type="InterPro" id="IPR020472">
    <property type="entry name" value="WD40_PAC1"/>
</dbReference>
<dbReference type="PANTHER" id="PTHR19854">
    <property type="entry name" value="TRANSDUCIN BETA-LIKE 3"/>
    <property type="match status" value="1"/>
</dbReference>
<keyword evidence="8" id="KW-1185">Reference proteome</keyword>
<feature type="repeat" description="WD" evidence="5">
    <location>
        <begin position="599"/>
        <end position="640"/>
    </location>
</feature>
<feature type="repeat" description="WD" evidence="5">
    <location>
        <begin position="414"/>
        <end position="448"/>
    </location>
</feature>
<dbReference type="CTD" id="10607"/>
<accession>A0A8B7YK22</accession>
<dbReference type="InterPro" id="IPR019775">
    <property type="entry name" value="WD40_repeat_CS"/>
</dbReference>
<organism evidence="8 9">
    <name type="scientific">Acanthaster planci</name>
    <name type="common">Crown-of-thorns starfish</name>
    <dbReference type="NCBI Taxonomy" id="133434"/>
    <lineage>
        <taxon>Eukaryota</taxon>
        <taxon>Metazoa</taxon>
        <taxon>Echinodermata</taxon>
        <taxon>Eleutherozoa</taxon>
        <taxon>Asterozoa</taxon>
        <taxon>Asteroidea</taxon>
        <taxon>Valvatacea</taxon>
        <taxon>Valvatida</taxon>
        <taxon>Acanthasteridae</taxon>
        <taxon>Acanthaster</taxon>
    </lineage>
</organism>
<dbReference type="GeneID" id="110980879"/>
<dbReference type="GO" id="GO:0034511">
    <property type="term" value="F:U3 snoRNA binding"/>
    <property type="evidence" value="ECO:0007669"/>
    <property type="project" value="TreeGrafter"/>
</dbReference>
<feature type="compositionally biased region" description="Basic residues" evidence="6">
    <location>
        <begin position="998"/>
        <end position="1010"/>
    </location>
</feature>
<dbReference type="Pfam" id="PF00400">
    <property type="entry name" value="WD40"/>
    <property type="match status" value="9"/>
</dbReference>
<dbReference type="InterPro" id="IPR015943">
    <property type="entry name" value="WD40/YVTN_repeat-like_dom_sf"/>
</dbReference>
<comment type="subcellular location">
    <subcellularLocation>
        <location evidence="1">Nucleus</location>
        <location evidence="1">Nucleolus</location>
    </subcellularLocation>
</comment>
<evidence type="ECO:0000256" key="3">
    <source>
        <dbReference type="ARBA" id="ARBA00022737"/>
    </source>
</evidence>
<evidence type="ECO:0000256" key="4">
    <source>
        <dbReference type="ARBA" id="ARBA00023242"/>
    </source>
</evidence>
<dbReference type="InterPro" id="IPR036322">
    <property type="entry name" value="WD40_repeat_dom_sf"/>
</dbReference>
<dbReference type="SMART" id="SM00320">
    <property type="entry name" value="WD40"/>
    <property type="match status" value="12"/>
</dbReference>
<keyword evidence="3" id="KW-0677">Repeat</keyword>
<dbReference type="Pfam" id="PF08625">
    <property type="entry name" value="Utp13"/>
    <property type="match status" value="1"/>
</dbReference>
<protein>
    <submittedName>
        <fullName evidence="9">Transducin beta-like protein 3 isoform X1</fullName>
    </submittedName>
</protein>
<feature type="compositionally biased region" description="Polar residues" evidence="6">
    <location>
        <begin position="941"/>
        <end position="954"/>
    </location>
</feature>
<evidence type="ECO:0000256" key="1">
    <source>
        <dbReference type="ARBA" id="ARBA00004604"/>
    </source>
</evidence>
<dbReference type="CDD" id="cd00200">
    <property type="entry name" value="WD40"/>
    <property type="match status" value="2"/>
</dbReference>
<feature type="domain" description="U3 small nucleolar RNA-associated protein 13 C-terminal" evidence="7">
    <location>
        <begin position="694"/>
        <end position="828"/>
    </location>
</feature>
<evidence type="ECO:0000313" key="8">
    <source>
        <dbReference type="Proteomes" id="UP000694845"/>
    </source>
</evidence>